<evidence type="ECO:0000256" key="6">
    <source>
        <dbReference type="ARBA" id="ARBA00022670"/>
    </source>
</evidence>
<evidence type="ECO:0000256" key="9">
    <source>
        <dbReference type="ARBA" id="ARBA00022692"/>
    </source>
</evidence>
<dbReference type="GO" id="GO:0005886">
    <property type="term" value="C:plasma membrane"/>
    <property type="evidence" value="ECO:0007669"/>
    <property type="project" value="UniProtKB-SubCell"/>
</dbReference>
<comment type="subcellular location">
    <subcellularLocation>
        <location evidence="1">Cell inner membrane</location>
        <topology evidence="1">Multi-pass membrane protein</topology>
    </subcellularLocation>
    <subcellularLocation>
        <location evidence="18">Cell membrane</location>
        <topology evidence="18">Multi-pass membrane protein</topology>
    </subcellularLocation>
</comment>
<evidence type="ECO:0000259" key="20">
    <source>
        <dbReference type="Pfam" id="PF01478"/>
    </source>
</evidence>
<evidence type="ECO:0000256" key="13">
    <source>
        <dbReference type="ARBA" id="ARBA00023268"/>
    </source>
</evidence>
<protein>
    <recommendedName>
        <fullName evidence="16 18">Prepilin leader peptidase/N-methyltransferase</fullName>
        <ecNumber evidence="18">2.1.1.-</ecNumber>
        <ecNumber evidence="15 18">3.4.23.43</ecNumber>
    </recommendedName>
</protein>
<evidence type="ECO:0000256" key="17">
    <source>
        <dbReference type="RuleBase" id="RU003793"/>
    </source>
</evidence>
<proteinExistence type="inferred from homology"/>
<dbReference type="GO" id="GO:0008168">
    <property type="term" value="F:methyltransferase activity"/>
    <property type="evidence" value="ECO:0007669"/>
    <property type="project" value="UniProtKB-KW"/>
</dbReference>
<accession>A0A6M4H2R2</accession>
<evidence type="ECO:0000313" key="23">
    <source>
        <dbReference type="Proteomes" id="UP000503096"/>
    </source>
</evidence>
<reference evidence="22 23" key="1">
    <citation type="submission" date="2020-04" db="EMBL/GenBank/DDBJ databases">
        <title>Usitatibacter rugosus gen. nov., sp. nov. and Usitatibacter palustris sp. nov., novel members of Usitatibacteraceae fam. nov. within the order Nitrosomonadales isolated from soil.</title>
        <authorList>
            <person name="Huber K.J."/>
            <person name="Neumann-Schaal M."/>
            <person name="Geppert A."/>
            <person name="Luckner M."/>
            <person name="Wanner G."/>
            <person name="Overmann J."/>
        </authorList>
    </citation>
    <scope>NUCLEOTIDE SEQUENCE [LARGE SCALE GENOMIC DNA]</scope>
    <source>
        <strain evidence="22 23">Swamp67</strain>
    </source>
</reference>
<dbReference type="PANTHER" id="PTHR30487">
    <property type="entry name" value="TYPE 4 PREPILIN-LIKE PROTEINS LEADER PEPTIDE-PROCESSING ENZYME"/>
    <property type="match status" value="1"/>
</dbReference>
<dbReference type="EC" id="2.1.1.-" evidence="18"/>
<evidence type="ECO:0000259" key="21">
    <source>
        <dbReference type="Pfam" id="PF06750"/>
    </source>
</evidence>
<dbReference type="InterPro" id="IPR000045">
    <property type="entry name" value="Prepilin_IV_endopep_pep"/>
</dbReference>
<dbReference type="GO" id="GO:0004190">
    <property type="term" value="F:aspartic-type endopeptidase activity"/>
    <property type="evidence" value="ECO:0007669"/>
    <property type="project" value="UniProtKB-EC"/>
</dbReference>
<dbReference type="InterPro" id="IPR050882">
    <property type="entry name" value="Prepilin_peptidase/N-MTase"/>
</dbReference>
<keyword evidence="3" id="KW-1003">Cell membrane</keyword>
<keyword evidence="6 18" id="KW-0645">Protease</keyword>
<dbReference type="FunFam" id="1.20.120.1220:FF:000001">
    <property type="entry name" value="Type 4 prepilin-like proteins leader peptide-processing enzyme"/>
    <property type="match status" value="1"/>
</dbReference>
<dbReference type="PANTHER" id="PTHR30487:SF0">
    <property type="entry name" value="PREPILIN LEADER PEPTIDASE_N-METHYLTRANSFERASE-RELATED"/>
    <property type="match status" value="1"/>
</dbReference>
<dbReference type="Pfam" id="PF01478">
    <property type="entry name" value="Peptidase_A24"/>
    <property type="match status" value="1"/>
</dbReference>
<keyword evidence="12 19" id="KW-0472">Membrane</keyword>
<keyword evidence="11 19" id="KW-1133">Transmembrane helix</keyword>
<evidence type="ECO:0000256" key="16">
    <source>
        <dbReference type="ARBA" id="ARBA00071870"/>
    </source>
</evidence>
<evidence type="ECO:0000256" key="4">
    <source>
        <dbReference type="ARBA" id="ARBA00022519"/>
    </source>
</evidence>
<evidence type="ECO:0000256" key="7">
    <source>
        <dbReference type="ARBA" id="ARBA00022679"/>
    </source>
</evidence>
<keyword evidence="8" id="KW-0949">S-adenosyl-L-methionine</keyword>
<dbReference type="FunCoup" id="A0A6M4H2R2">
    <property type="interactions" value="332"/>
</dbReference>
<evidence type="ECO:0000256" key="15">
    <source>
        <dbReference type="ARBA" id="ARBA00067082"/>
    </source>
</evidence>
<keyword evidence="23" id="KW-1185">Reference proteome</keyword>
<dbReference type="PRINTS" id="PR00864">
    <property type="entry name" value="PREPILNPTASE"/>
</dbReference>
<evidence type="ECO:0000256" key="5">
    <source>
        <dbReference type="ARBA" id="ARBA00022603"/>
    </source>
</evidence>
<dbReference type="Proteomes" id="UP000503096">
    <property type="component" value="Chromosome"/>
</dbReference>
<evidence type="ECO:0000256" key="8">
    <source>
        <dbReference type="ARBA" id="ARBA00022691"/>
    </source>
</evidence>
<keyword evidence="13 18" id="KW-0511">Multifunctional enzyme</keyword>
<evidence type="ECO:0000256" key="19">
    <source>
        <dbReference type="SAM" id="Phobius"/>
    </source>
</evidence>
<organism evidence="22 23">
    <name type="scientific">Usitatibacter palustris</name>
    <dbReference type="NCBI Taxonomy" id="2732487"/>
    <lineage>
        <taxon>Bacteria</taxon>
        <taxon>Pseudomonadati</taxon>
        <taxon>Pseudomonadota</taxon>
        <taxon>Betaproteobacteria</taxon>
        <taxon>Nitrosomonadales</taxon>
        <taxon>Usitatibacteraceae</taxon>
        <taxon>Usitatibacter</taxon>
    </lineage>
</organism>
<keyword evidence="4" id="KW-0997">Cell inner membrane</keyword>
<dbReference type="Pfam" id="PF06750">
    <property type="entry name" value="A24_N_bact"/>
    <property type="match status" value="1"/>
</dbReference>
<evidence type="ECO:0000256" key="2">
    <source>
        <dbReference type="ARBA" id="ARBA00005801"/>
    </source>
</evidence>
<feature type="transmembrane region" description="Helical" evidence="19">
    <location>
        <begin position="260"/>
        <end position="283"/>
    </location>
</feature>
<dbReference type="Gene3D" id="1.20.120.1220">
    <property type="match status" value="1"/>
</dbReference>
<gene>
    <name evidence="22" type="primary">outO</name>
    <name evidence="22" type="ORF">DSM104440_00396</name>
</gene>
<evidence type="ECO:0000313" key="22">
    <source>
        <dbReference type="EMBL" id="QJR13612.1"/>
    </source>
</evidence>
<comment type="function">
    <text evidence="18">Plays an essential role in type IV pili and type II pseudopili formation by proteolytically removing the leader sequence from substrate proteins and subsequently monomethylating the alpha-amino group of the newly exposed N-terminal phenylalanine.</text>
</comment>
<dbReference type="InParanoid" id="A0A6M4H2R2"/>
<dbReference type="RefSeq" id="WP_171160348.1">
    <property type="nucleotide sequence ID" value="NZ_CP053073.1"/>
</dbReference>
<keyword evidence="9 18" id="KW-0812">Transmembrane</keyword>
<name>A0A6M4H2R2_9PROT</name>
<feature type="transmembrane region" description="Helical" evidence="19">
    <location>
        <begin position="129"/>
        <end position="147"/>
    </location>
</feature>
<comment type="similarity">
    <text evidence="2 17">Belongs to the peptidase A24 family.</text>
</comment>
<evidence type="ECO:0000256" key="3">
    <source>
        <dbReference type="ARBA" id="ARBA00022475"/>
    </source>
</evidence>
<feature type="transmembrane region" description="Helical" evidence="19">
    <location>
        <begin position="159"/>
        <end position="176"/>
    </location>
</feature>
<dbReference type="InterPro" id="IPR014032">
    <property type="entry name" value="Peptidase_A24A_bac"/>
</dbReference>
<dbReference type="AlphaFoldDB" id="A0A6M4H2R2"/>
<dbReference type="GO" id="GO:0006465">
    <property type="term" value="P:signal peptide processing"/>
    <property type="evidence" value="ECO:0007669"/>
    <property type="project" value="TreeGrafter"/>
</dbReference>
<dbReference type="EC" id="3.4.23.43" evidence="15 18"/>
<keyword evidence="5 18" id="KW-0489">Methyltransferase</keyword>
<keyword evidence="10 18" id="KW-0378">Hydrolase</keyword>
<feature type="transmembrane region" description="Helical" evidence="19">
    <location>
        <begin position="182"/>
        <end position="203"/>
    </location>
</feature>
<dbReference type="GO" id="GO:0032259">
    <property type="term" value="P:methylation"/>
    <property type="evidence" value="ECO:0007669"/>
    <property type="project" value="UniProtKB-KW"/>
</dbReference>
<feature type="transmembrane region" description="Helical" evidence="19">
    <location>
        <begin position="12"/>
        <end position="33"/>
    </location>
</feature>
<evidence type="ECO:0000256" key="14">
    <source>
        <dbReference type="ARBA" id="ARBA00050401"/>
    </source>
</evidence>
<dbReference type="InterPro" id="IPR010627">
    <property type="entry name" value="Prepilin_pept_A24_N"/>
</dbReference>
<dbReference type="EMBL" id="CP053073">
    <property type="protein sequence ID" value="QJR13612.1"/>
    <property type="molecule type" value="Genomic_DNA"/>
</dbReference>
<evidence type="ECO:0000256" key="12">
    <source>
        <dbReference type="ARBA" id="ARBA00023136"/>
    </source>
</evidence>
<sequence>MEILLLLKDSPPALVAIASVVGLCVGSFLNVVIHRLPRMMEAQWEADCAELQGREVPERAPFNLLRPASRCPSCSTPIRAIENVPVVSWLVLRGRCRTCRTPISARYPLVELLTGVLSGLLAVRFGASAALAGALVFAWALVALSFVDFDTQLLPDDITLPLVWLGLIVNIGGTFVDLRSAVLGAIGGYLALWTVYWAFKILAKKEGMGYGDFKLLAAIGAWLGWQVLPFVILVAAALGVVFGSLALWLSRRGADTRLPFGPYLAVGGLAGLVWGREAVILWVGRFPT</sequence>
<feature type="domain" description="Prepilin type IV endopeptidase peptidase" evidence="20">
    <location>
        <begin position="135"/>
        <end position="243"/>
    </location>
</feature>
<evidence type="ECO:0000256" key="1">
    <source>
        <dbReference type="ARBA" id="ARBA00004429"/>
    </source>
</evidence>
<evidence type="ECO:0000256" key="10">
    <source>
        <dbReference type="ARBA" id="ARBA00022801"/>
    </source>
</evidence>
<evidence type="ECO:0000256" key="18">
    <source>
        <dbReference type="RuleBase" id="RU003794"/>
    </source>
</evidence>
<feature type="transmembrane region" description="Helical" evidence="19">
    <location>
        <begin position="215"/>
        <end position="248"/>
    </location>
</feature>
<feature type="domain" description="Prepilin peptidase A24 N-terminal" evidence="21">
    <location>
        <begin position="20"/>
        <end position="125"/>
    </location>
</feature>
<comment type="catalytic activity">
    <reaction evidence="14 18">
        <text>Typically cleaves a -Gly-|-Phe- bond to release an N-terminal, basic peptide of 5-8 residues from type IV prepilin, and then N-methylates the new N-terminal amino group, the methyl donor being S-adenosyl-L-methionine.</text>
        <dbReference type="EC" id="3.4.23.43"/>
    </reaction>
</comment>
<dbReference type="KEGG" id="upl:DSM104440_00396"/>
<keyword evidence="7 18" id="KW-0808">Transferase</keyword>
<evidence type="ECO:0000256" key="11">
    <source>
        <dbReference type="ARBA" id="ARBA00022989"/>
    </source>
</evidence>